<evidence type="ECO:0000256" key="1">
    <source>
        <dbReference type="SAM" id="MobiDB-lite"/>
    </source>
</evidence>
<protein>
    <submittedName>
        <fullName evidence="2">Uncharacterized protein</fullName>
    </submittedName>
</protein>
<sequence length="155" mass="16901">MNAKDPITYVPSNESRLGGGDIVISLTPEQSQKLGMEAGILADWFHSALWALAMLRTVNPAADGVPSSTWHTMINDVDHQLLPRLEGIRDALIRAHDSSGGSVGDLALAMDVPRSTAQYRRDVLRRSQKSTWEDWAVFGGPQHGGEAPQDDRDGQ</sequence>
<dbReference type="RefSeq" id="WP_159665658.1">
    <property type="nucleotide sequence ID" value="NZ_JACMHY010000022.1"/>
</dbReference>
<name>A0A7X1I6R5_9ACTN</name>
<evidence type="ECO:0000313" key="2">
    <source>
        <dbReference type="EMBL" id="MBC2869824.1"/>
    </source>
</evidence>
<dbReference type="EMBL" id="JACMHY010000022">
    <property type="protein sequence ID" value="MBC2869824.1"/>
    <property type="molecule type" value="Genomic_DNA"/>
</dbReference>
<organism evidence="2 3">
    <name type="scientific">Streptomyces mexicanus</name>
    <dbReference type="NCBI Taxonomy" id="178566"/>
    <lineage>
        <taxon>Bacteria</taxon>
        <taxon>Bacillati</taxon>
        <taxon>Actinomycetota</taxon>
        <taxon>Actinomycetes</taxon>
        <taxon>Kitasatosporales</taxon>
        <taxon>Streptomycetaceae</taxon>
        <taxon>Streptomyces</taxon>
    </lineage>
</organism>
<feature type="region of interest" description="Disordered" evidence="1">
    <location>
        <begin position="136"/>
        <end position="155"/>
    </location>
</feature>
<gene>
    <name evidence="2" type="ORF">H1R13_34195</name>
</gene>
<reference evidence="2 3" key="1">
    <citation type="submission" date="2020-08" db="EMBL/GenBank/DDBJ databases">
        <title>Whole-Genome Sequence of French Clinical Streptomyces mexicanus Strain Q0842.</title>
        <authorList>
            <person name="Boxberger M."/>
            <person name="La Scola B."/>
        </authorList>
    </citation>
    <scope>NUCLEOTIDE SEQUENCE [LARGE SCALE GENOMIC DNA]</scope>
    <source>
        <strain evidence="2 3">Marseille-Q0842</strain>
    </source>
</reference>
<accession>A0A7X1I6R5</accession>
<evidence type="ECO:0000313" key="3">
    <source>
        <dbReference type="Proteomes" id="UP000517694"/>
    </source>
</evidence>
<dbReference type="Proteomes" id="UP000517694">
    <property type="component" value="Unassembled WGS sequence"/>
</dbReference>
<comment type="caution">
    <text evidence="2">The sequence shown here is derived from an EMBL/GenBank/DDBJ whole genome shotgun (WGS) entry which is preliminary data.</text>
</comment>
<dbReference type="AlphaFoldDB" id="A0A7X1I6R5"/>
<keyword evidence="3" id="KW-1185">Reference proteome</keyword>
<proteinExistence type="predicted"/>
<dbReference type="OrthoDB" id="4201884at2"/>